<dbReference type="PANTHER" id="PTHR47961:SF6">
    <property type="entry name" value="DNA-DIRECTED DNA POLYMERASE"/>
    <property type="match status" value="1"/>
</dbReference>
<keyword evidence="3 7" id="KW-0347">Helicase</keyword>
<evidence type="ECO:0000259" key="6">
    <source>
        <dbReference type="PROSITE" id="PS51194"/>
    </source>
</evidence>
<dbReference type="AlphaFoldDB" id="A0A3P3R409"/>
<proteinExistence type="predicted"/>
<protein>
    <submittedName>
        <fullName evidence="7">DEAD/DEAH box helicase</fullName>
    </submittedName>
</protein>
<keyword evidence="2" id="KW-0378">Hydrolase</keyword>
<dbReference type="GO" id="GO:0004386">
    <property type="term" value="F:helicase activity"/>
    <property type="evidence" value="ECO:0007669"/>
    <property type="project" value="UniProtKB-KW"/>
</dbReference>
<evidence type="ECO:0000313" key="7">
    <source>
        <dbReference type="EMBL" id="RRJ28095.1"/>
    </source>
</evidence>
<dbReference type="SMART" id="SM00382">
    <property type="entry name" value="AAA"/>
    <property type="match status" value="1"/>
</dbReference>
<dbReference type="Proteomes" id="UP000282322">
    <property type="component" value="Unassembled WGS sequence"/>
</dbReference>
<dbReference type="RefSeq" id="WP_124956713.1">
    <property type="nucleotide sequence ID" value="NZ_RRCH01000041.1"/>
</dbReference>
<dbReference type="InterPro" id="IPR027417">
    <property type="entry name" value="P-loop_NTPase"/>
</dbReference>
<dbReference type="EMBL" id="RRCH01000041">
    <property type="protein sequence ID" value="RRJ28095.1"/>
    <property type="molecule type" value="Genomic_DNA"/>
</dbReference>
<keyword evidence="8" id="KW-1185">Reference proteome</keyword>
<dbReference type="GO" id="GO:0140097">
    <property type="term" value="F:catalytic activity, acting on DNA"/>
    <property type="evidence" value="ECO:0007669"/>
    <property type="project" value="UniProtKB-ARBA"/>
</dbReference>
<evidence type="ECO:0000256" key="4">
    <source>
        <dbReference type="ARBA" id="ARBA00022840"/>
    </source>
</evidence>
<dbReference type="SUPFAM" id="SSF52540">
    <property type="entry name" value="P-loop containing nucleoside triphosphate hydrolases"/>
    <property type="match status" value="1"/>
</dbReference>
<dbReference type="GO" id="GO:0005524">
    <property type="term" value="F:ATP binding"/>
    <property type="evidence" value="ECO:0007669"/>
    <property type="project" value="UniProtKB-KW"/>
</dbReference>
<dbReference type="InterPro" id="IPR003593">
    <property type="entry name" value="AAA+_ATPase"/>
</dbReference>
<dbReference type="OrthoDB" id="265641at2157"/>
<dbReference type="InterPro" id="IPR001650">
    <property type="entry name" value="Helicase_C-like"/>
</dbReference>
<gene>
    <name evidence="7" type="ORF">EIK79_16590</name>
</gene>
<evidence type="ECO:0000259" key="5">
    <source>
        <dbReference type="PROSITE" id="PS51192"/>
    </source>
</evidence>
<comment type="caution">
    <text evidence="7">The sequence shown here is derived from an EMBL/GenBank/DDBJ whole genome shotgun (WGS) entry which is preliminary data.</text>
</comment>
<dbReference type="PROSITE" id="PS51192">
    <property type="entry name" value="HELICASE_ATP_BIND_1"/>
    <property type="match status" value="1"/>
</dbReference>
<evidence type="ECO:0000256" key="2">
    <source>
        <dbReference type="ARBA" id="ARBA00022801"/>
    </source>
</evidence>
<dbReference type="PROSITE" id="PS51194">
    <property type="entry name" value="HELICASE_CTER"/>
    <property type="match status" value="1"/>
</dbReference>
<dbReference type="GO" id="GO:0003676">
    <property type="term" value="F:nucleic acid binding"/>
    <property type="evidence" value="ECO:0007669"/>
    <property type="project" value="InterPro"/>
</dbReference>
<keyword evidence="4" id="KW-0067">ATP-binding</keyword>
<dbReference type="SMART" id="SM00487">
    <property type="entry name" value="DEXDc"/>
    <property type="match status" value="1"/>
</dbReference>
<feature type="domain" description="Helicase C-terminal" evidence="6">
    <location>
        <begin position="380"/>
        <end position="564"/>
    </location>
</feature>
<dbReference type="GO" id="GO:0016787">
    <property type="term" value="F:hydrolase activity"/>
    <property type="evidence" value="ECO:0007669"/>
    <property type="project" value="UniProtKB-KW"/>
</dbReference>
<name>A0A3P3R409_9EURY</name>
<organism evidence="7 8">
    <name type="scientific">Halocatena pleomorpha</name>
    <dbReference type="NCBI Taxonomy" id="1785090"/>
    <lineage>
        <taxon>Archaea</taxon>
        <taxon>Methanobacteriati</taxon>
        <taxon>Methanobacteriota</taxon>
        <taxon>Stenosarchaea group</taxon>
        <taxon>Halobacteria</taxon>
        <taxon>Halobacteriales</taxon>
        <taxon>Natronomonadaceae</taxon>
        <taxon>Halocatena</taxon>
    </lineage>
</organism>
<dbReference type="SMART" id="SM00490">
    <property type="entry name" value="HELICc"/>
    <property type="match status" value="1"/>
</dbReference>
<accession>A0A3P3R409</accession>
<evidence type="ECO:0000313" key="8">
    <source>
        <dbReference type="Proteomes" id="UP000282322"/>
    </source>
</evidence>
<dbReference type="Pfam" id="PF00270">
    <property type="entry name" value="DEAD"/>
    <property type="match status" value="1"/>
</dbReference>
<dbReference type="InterPro" id="IPR011545">
    <property type="entry name" value="DEAD/DEAH_box_helicase_dom"/>
</dbReference>
<dbReference type="PANTHER" id="PTHR47961">
    <property type="entry name" value="DNA POLYMERASE THETA, PUTATIVE (AFU_ORTHOLOGUE AFUA_1G05260)-RELATED"/>
    <property type="match status" value="1"/>
</dbReference>
<dbReference type="InterPro" id="IPR014001">
    <property type="entry name" value="Helicase_ATP-bd"/>
</dbReference>
<feature type="domain" description="Helicase ATP-binding" evidence="5">
    <location>
        <begin position="154"/>
        <end position="309"/>
    </location>
</feature>
<reference evidence="7 8" key="1">
    <citation type="submission" date="2018-11" db="EMBL/GenBank/DDBJ databases">
        <title>Taxonoimc description of Halomarina strain SPP-AMP-1.</title>
        <authorList>
            <person name="Pal Y."/>
            <person name="Srinivasana K."/>
            <person name="Verma A."/>
            <person name="Kumar P."/>
        </authorList>
    </citation>
    <scope>NUCLEOTIDE SEQUENCE [LARGE SCALE GENOMIC DNA]</scope>
    <source>
        <strain evidence="7 8">SPP-AMP-1</strain>
    </source>
</reference>
<keyword evidence="1" id="KW-0547">Nucleotide-binding</keyword>
<dbReference type="InterPro" id="IPR050474">
    <property type="entry name" value="Hel308_SKI2-like"/>
</dbReference>
<dbReference type="Gene3D" id="3.40.50.300">
    <property type="entry name" value="P-loop containing nucleotide triphosphate hydrolases"/>
    <property type="match status" value="2"/>
</dbReference>
<evidence type="ECO:0000256" key="3">
    <source>
        <dbReference type="ARBA" id="ARBA00022806"/>
    </source>
</evidence>
<evidence type="ECO:0000256" key="1">
    <source>
        <dbReference type="ARBA" id="ARBA00022741"/>
    </source>
</evidence>
<sequence length="853" mass="97586">MSTYENASNLDFFRESLNALIKDLLQSDLGERISRWGNNPPQKMQKSAWVASLLASSDDESHQSQALSFAILAYVKYRNTEHQEIYEQYLYIILSRVGNLQTFETVRREEAEVKFEEELISSLDSALSLELSTDLDEYELDDGTVLSSFQKDILDALTAGKDVAISGPTSSGKSFILRKFIEEKLEQGKEFEVIYVVPTRALISEVSKKLADLHEDVTVRTGAYFGDEEIKDEDEHTFLVVTPERCLRLIDQETRSMINPELIFFDEIQNVQDGERGVLFEDIIQLLSDSWLDTQVVAAGPYLENPSTTLSSLSHREVVEIKTAFTPVLQMKAILRFKKAENQTQHRRTVDVILYTPTEEKLRFTIPEPDDLNYTTVSSSKKQALPVLLSEYGKNSQNLVYAGQTNYAEDRAELIAADRDRSVTSSRIDELCDFLRNAIHEDYPLIEYLNKGVAFHHGRVPKIAREEIEELYRYKEGLDTIVCTSTLLEGVNLPAEKIFLTSAYRGNDELSELDFQNLVGRVGRVDSRLYGAIYCVEAEDEEWVDEKLEGDAEETVEPATSRATDCPDELLESLRSDDLRQLEDNSLRYTSILLRSRHLKSDYDVGSYLSEKGVSESKINAMKSELRGSLEDVDIPERLLRRNPTVDPLEQNRLYNLVTDEPERWIVANNRGEYSYGQLLRVTRQLNRIFKFTKDEEFGIDPANRETKHGAIVPIVVVANQWLRGKSYRSMIKSRRDSDSVSDEKIGTSIRNVLDLVNDDVRFVLVKYYGMVADMLEETDYEVVRWAANFDQMLEMGSMNFEELRLMSQGVDRSVALELGIPPNVDDVHDYLQNRKGRIPDFYVRHLESLGVL</sequence>